<sequence length="163" mass="19328">ELDDIKVEYHPHSGRPQQVYQFSDYKQDQASQRPSLTHDQQPWKPFHSCLNFEFVELALYASLSKDETNRLINLVHRAMGGNESFSLTNHKEVSETWSRVAHCFTPFEQTVIFVPYRKEEHKFDIHFCPLWNWATDLLRDPHVRPHAVFDAECIYKYNGSKFI</sequence>
<dbReference type="InParanoid" id="A0A0D0C5L8"/>
<dbReference type="OrthoDB" id="3239511at2759"/>
<protein>
    <submittedName>
        <fullName evidence="1">Unplaced genomic scaffold scaffold_1779, whole genome shotgun sequence</fullName>
    </submittedName>
</protein>
<proteinExistence type="predicted"/>
<feature type="non-terminal residue" evidence="1">
    <location>
        <position position="1"/>
    </location>
</feature>
<evidence type="ECO:0000313" key="2">
    <source>
        <dbReference type="Proteomes" id="UP000054538"/>
    </source>
</evidence>
<keyword evidence="2" id="KW-1185">Reference proteome</keyword>
<dbReference type="Proteomes" id="UP000054538">
    <property type="component" value="Unassembled WGS sequence"/>
</dbReference>
<accession>A0A0D0C5L8</accession>
<evidence type="ECO:0000313" key="1">
    <source>
        <dbReference type="EMBL" id="KIK78412.1"/>
    </source>
</evidence>
<reference evidence="2" key="2">
    <citation type="submission" date="2015-01" db="EMBL/GenBank/DDBJ databases">
        <title>Evolutionary Origins and Diversification of the Mycorrhizal Mutualists.</title>
        <authorList>
            <consortium name="DOE Joint Genome Institute"/>
            <consortium name="Mycorrhizal Genomics Consortium"/>
            <person name="Kohler A."/>
            <person name="Kuo A."/>
            <person name="Nagy L.G."/>
            <person name="Floudas D."/>
            <person name="Copeland A."/>
            <person name="Barry K.W."/>
            <person name="Cichocki N."/>
            <person name="Veneault-Fourrey C."/>
            <person name="LaButti K."/>
            <person name="Lindquist E.A."/>
            <person name="Lipzen A."/>
            <person name="Lundell T."/>
            <person name="Morin E."/>
            <person name="Murat C."/>
            <person name="Riley R."/>
            <person name="Ohm R."/>
            <person name="Sun H."/>
            <person name="Tunlid A."/>
            <person name="Henrissat B."/>
            <person name="Grigoriev I.V."/>
            <person name="Hibbett D.S."/>
            <person name="Martin F."/>
        </authorList>
    </citation>
    <scope>NUCLEOTIDE SEQUENCE [LARGE SCALE GENOMIC DNA]</scope>
    <source>
        <strain evidence="2">Ve08.2h10</strain>
    </source>
</reference>
<dbReference type="HOGENOM" id="CLU_112975_0_0_1"/>
<organism evidence="1 2">
    <name type="scientific">Paxillus rubicundulus Ve08.2h10</name>
    <dbReference type="NCBI Taxonomy" id="930991"/>
    <lineage>
        <taxon>Eukaryota</taxon>
        <taxon>Fungi</taxon>
        <taxon>Dikarya</taxon>
        <taxon>Basidiomycota</taxon>
        <taxon>Agaricomycotina</taxon>
        <taxon>Agaricomycetes</taxon>
        <taxon>Agaricomycetidae</taxon>
        <taxon>Boletales</taxon>
        <taxon>Paxilineae</taxon>
        <taxon>Paxillaceae</taxon>
        <taxon>Paxillus</taxon>
    </lineage>
</organism>
<name>A0A0D0C5L8_9AGAM</name>
<reference evidence="1 2" key="1">
    <citation type="submission" date="2014-04" db="EMBL/GenBank/DDBJ databases">
        <authorList>
            <consortium name="DOE Joint Genome Institute"/>
            <person name="Kuo A."/>
            <person name="Kohler A."/>
            <person name="Jargeat P."/>
            <person name="Nagy L.G."/>
            <person name="Floudas D."/>
            <person name="Copeland A."/>
            <person name="Barry K.W."/>
            <person name="Cichocki N."/>
            <person name="Veneault-Fourrey C."/>
            <person name="LaButti K."/>
            <person name="Lindquist E.A."/>
            <person name="Lipzen A."/>
            <person name="Lundell T."/>
            <person name="Morin E."/>
            <person name="Murat C."/>
            <person name="Sun H."/>
            <person name="Tunlid A."/>
            <person name="Henrissat B."/>
            <person name="Grigoriev I.V."/>
            <person name="Hibbett D.S."/>
            <person name="Martin F."/>
            <person name="Nordberg H.P."/>
            <person name="Cantor M.N."/>
            <person name="Hua S.X."/>
        </authorList>
    </citation>
    <scope>NUCLEOTIDE SEQUENCE [LARGE SCALE GENOMIC DNA]</scope>
    <source>
        <strain evidence="1 2">Ve08.2h10</strain>
    </source>
</reference>
<dbReference type="AlphaFoldDB" id="A0A0D0C5L8"/>
<dbReference type="EMBL" id="KN826601">
    <property type="protein sequence ID" value="KIK78412.1"/>
    <property type="molecule type" value="Genomic_DNA"/>
</dbReference>
<gene>
    <name evidence="1" type="ORF">PAXRUDRAFT_164102</name>
</gene>